<name>A0A382U4P2_9ZZZZ</name>
<dbReference type="InterPro" id="IPR041122">
    <property type="entry name" value="RecJ_OB"/>
</dbReference>
<keyword evidence="1" id="KW-0378">Hydrolase</keyword>
<dbReference type="Pfam" id="PF02272">
    <property type="entry name" value="DHHA1"/>
    <property type="match status" value="1"/>
</dbReference>
<dbReference type="EMBL" id="UINC01141468">
    <property type="protein sequence ID" value="SVD29213.1"/>
    <property type="molecule type" value="Genomic_DNA"/>
</dbReference>
<feature type="domain" description="DHHA1" evidence="2">
    <location>
        <begin position="5"/>
        <end position="90"/>
    </location>
</feature>
<dbReference type="SUPFAM" id="SSF64182">
    <property type="entry name" value="DHH phosphoesterases"/>
    <property type="match status" value="1"/>
</dbReference>
<sequence>VLKKMGWHAGVIGIVASRIKEIYSRPAIIIAMEDAEGKGSCRSIAGFDIVDALNECQEHLKGFGGHPIAAGLSLHPDNFQAFQNKFLQVANKKIHTENLIPRIYVDAELKLEDVNHRMIKFLNALEPYGPGNMRPVFVSRNLSVDGIPRLIGKEKNTLKFSVKQNKTPFESIGFNMAEHYEKLILNSPIDIAYVIGENVWDGQKTIQLELKDIKLGDQ</sequence>
<dbReference type="Pfam" id="PF17768">
    <property type="entry name" value="RecJ_OB"/>
    <property type="match status" value="1"/>
</dbReference>
<organism evidence="4">
    <name type="scientific">marine metagenome</name>
    <dbReference type="NCBI Taxonomy" id="408172"/>
    <lineage>
        <taxon>unclassified sequences</taxon>
        <taxon>metagenomes</taxon>
        <taxon>ecological metagenomes</taxon>
    </lineage>
</organism>
<reference evidence="4" key="1">
    <citation type="submission" date="2018-05" db="EMBL/GenBank/DDBJ databases">
        <authorList>
            <person name="Lanie J.A."/>
            <person name="Ng W.-L."/>
            <person name="Kazmierczak K.M."/>
            <person name="Andrzejewski T.M."/>
            <person name="Davidsen T.M."/>
            <person name="Wayne K.J."/>
            <person name="Tettelin H."/>
            <person name="Glass J.I."/>
            <person name="Rusch D."/>
            <person name="Podicherti R."/>
            <person name="Tsui H.-C.T."/>
            <person name="Winkler M.E."/>
        </authorList>
    </citation>
    <scope>NUCLEOTIDE SEQUENCE</scope>
</reference>
<evidence type="ECO:0008006" key="5">
    <source>
        <dbReference type="Google" id="ProtNLM"/>
    </source>
</evidence>
<dbReference type="GO" id="GO:0003676">
    <property type="term" value="F:nucleic acid binding"/>
    <property type="evidence" value="ECO:0007669"/>
    <property type="project" value="InterPro"/>
</dbReference>
<dbReference type="GO" id="GO:0016787">
    <property type="term" value="F:hydrolase activity"/>
    <property type="evidence" value="ECO:0007669"/>
    <property type="project" value="UniProtKB-KW"/>
</dbReference>
<protein>
    <recommendedName>
        <fullName evidence="5">RecJ OB domain-containing protein</fullName>
    </recommendedName>
</protein>
<dbReference type="Gene3D" id="2.40.50.460">
    <property type="match status" value="1"/>
</dbReference>
<dbReference type="PANTHER" id="PTHR30255">
    <property type="entry name" value="SINGLE-STRANDED-DNA-SPECIFIC EXONUCLEASE RECJ"/>
    <property type="match status" value="1"/>
</dbReference>
<feature type="non-terminal residue" evidence="4">
    <location>
        <position position="1"/>
    </location>
</feature>
<evidence type="ECO:0000313" key="4">
    <source>
        <dbReference type="EMBL" id="SVD29213.1"/>
    </source>
</evidence>
<dbReference type="InterPro" id="IPR003156">
    <property type="entry name" value="DHHA1_dom"/>
</dbReference>
<dbReference type="PANTHER" id="PTHR30255:SF2">
    <property type="entry name" value="SINGLE-STRANDED-DNA-SPECIFIC EXONUCLEASE RECJ"/>
    <property type="match status" value="1"/>
</dbReference>
<dbReference type="InterPro" id="IPR051673">
    <property type="entry name" value="SSDNA_exonuclease_RecJ"/>
</dbReference>
<evidence type="ECO:0000256" key="1">
    <source>
        <dbReference type="ARBA" id="ARBA00022801"/>
    </source>
</evidence>
<evidence type="ECO:0000259" key="3">
    <source>
        <dbReference type="Pfam" id="PF17768"/>
    </source>
</evidence>
<proteinExistence type="predicted"/>
<accession>A0A382U4P2</accession>
<evidence type="ECO:0000259" key="2">
    <source>
        <dbReference type="Pfam" id="PF02272"/>
    </source>
</evidence>
<gene>
    <name evidence="4" type="ORF">METZ01_LOCUS382067</name>
</gene>
<dbReference type="AlphaFoldDB" id="A0A382U4P2"/>
<dbReference type="InterPro" id="IPR038763">
    <property type="entry name" value="DHH_sf"/>
</dbReference>
<feature type="domain" description="RecJ OB" evidence="3">
    <location>
        <begin position="105"/>
        <end position="212"/>
    </location>
</feature>